<name>A0A1J1IYL9_9DIPT</name>
<dbReference type="EMBL" id="CVRI01000063">
    <property type="protein sequence ID" value="CRL04652.1"/>
    <property type="molecule type" value="Genomic_DNA"/>
</dbReference>
<keyword evidence="2" id="KW-1185">Reference proteome</keyword>
<evidence type="ECO:0000313" key="2">
    <source>
        <dbReference type="Proteomes" id="UP000183832"/>
    </source>
</evidence>
<proteinExistence type="predicted"/>
<sequence>MKELVLLPKAPKNYETTGEMFSRGQNTDYCNSIIEEHNQNQLHKSWNVLLTRMWRLKHIHQLFPSICMAKHPQNFENNHIPRENPYLFSPPTDREKFCVDRKTIQTSMNTSTRNS</sequence>
<organism evidence="1 2">
    <name type="scientific">Clunio marinus</name>
    <dbReference type="NCBI Taxonomy" id="568069"/>
    <lineage>
        <taxon>Eukaryota</taxon>
        <taxon>Metazoa</taxon>
        <taxon>Ecdysozoa</taxon>
        <taxon>Arthropoda</taxon>
        <taxon>Hexapoda</taxon>
        <taxon>Insecta</taxon>
        <taxon>Pterygota</taxon>
        <taxon>Neoptera</taxon>
        <taxon>Endopterygota</taxon>
        <taxon>Diptera</taxon>
        <taxon>Nematocera</taxon>
        <taxon>Chironomoidea</taxon>
        <taxon>Chironomidae</taxon>
        <taxon>Clunio</taxon>
    </lineage>
</organism>
<accession>A0A1J1IYL9</accession>
<protein>
    <submittedName>
        <fullName evidence="1">CLUMA_CG017716, isoform A</fullName>
    </submittedName>
</protein>
<dbReference type="Proteomes" id="UP000183832">
    <property type="component" value="Unassembled WGS sequence"/>
</dbReference>
<gene>
    <name evidence="1" type="ORF">CLUMA_CG017716</name>
</gene>
<evidence type="ECO:0000313" key="1">
    <source>
        <dbReference type="EMBL" id="CRL04652.1"/>
    </source>
</evidence>
<dbReference type="AlphaFoldDB" id="A0A1J1IYL9"/>
<reference evidence="1 2" key="1">
    <citation type="submission" date="2015-04" db="EMBL/GenBank/DDBJ databases">
        <authorList>
            <person name="Syromyatnikov M.Y."/>
            <person name="Popov V.N."/>
        </authorList>
    </citation>
    <scope>NUCLEOTIDE SEQUENCE [LARGE SCALE GENOMIC DNA]</scope>
</reference>